<dbReference type="AlphaFoldDB" id="A0AAV6SRG5"/>
<feature type="transmembrane region" description="Helical" evidence="5">
    <location>
        <begin position="159"/>
        <end position="177"/>
    </location>
</feature>
<dbReference type="PANTHER" id="PTHR21041:SF3">
    <property type="entry name" value="OSTEOCLAST STIMULATORY TRANSMEMBRANE PROTEIN"/>
    <property type="match status" value="1"/>
</dbReference>
<evidence type="ECO:0000256" key="3">
    <source>
        <dbReference type="ARBA" id="ARBA00022989"/>
    </source>
</evidence>
<feature type="transmembrane region" description="Helical" evidence="5">
    <location>
        <begin position="481"/>
        <end position="502"/>
    </location>
</feature>
<dbReference type="EMBL" id="JAGKHQ010000003">
    <property type="protein sequence ID" value="KAG7519682.1"/>
    <property type="molecule type" value="Genomic_DNA"/>
</dbReference>
<evidence type="ECO:0000256" key="5">
    <source>
        <dbReference type="SAM" id="Phobius"/>
    </source>
</evidence>
<evidence type="ECO:0000313" key="8">
    <source>
        <dbReference type="Proteomes" id="UP000693946"/>
    </source>
</evidence>
<dbReference type="Pfam" id="PF07782">
    <property type="entry name" value="DC_STAMP"/>
    <property type="match status" value="1"/>
</dbReference>
<evidence type="ECO:0000256" key="2">
    <source>
        <dbReference type="ARBA" id="ARBA00022692"/>
    </source>
</evidence>
<feature type="domain" description="Dendritic cell-specific transmembrane protein-like" evidence="6">
    <location>
        <begin position="362"/>
        <end position="525"/>
    </location>
</feature>
<accession>A0AAV6SRG5</accession>
<evidence type="ECO:0000256" key="1">
    <source>
        <dbReference type="ARBA" id="ARBA00004141"/>
    </source>
</evidence>
<name>A0AAV6SRG5_SOLSE</name>
<evidence type="ECO:0000313" key="7">
    <source>
        <dbReference type="EMBL" id="KAG7519682.1"/>
    </source>
</evidence>
<feature type="transmembrane region" description="Helical" evidence="5">
    <location>
        <begin position="315"/>
        <end position="332"/>
    </location>
</feature>
<dbReference type="InterPro" id="IPR051856">
    <property type="entry name" value="CSR-E3_Ligase_Protein"/>
</dbReference>
<keyword evidence="4 5" id="KW-0472">Membrane</keyword>
<dbReference type="GO" id="GO:0016020">
    <property type="term" value="C:membrane"/>
    <property type="evidence" value="ECO:0007669"/>
    <property type="project" value="UniProtKB-SubCell"/>
</dbReference>
<dbReference type="Proteomes" id="UP000693946">
    <property type="component" value="Linkage Group LG11"/>
</dbReference>
<dbReference type="InterPro" id="IPR012858">
    <property type="entry name" value="DC_STAMP-like"/>
</dbReference>
<keyword evidence="3 5" id="KW-1133">Transmembrane helix</keyword>
<organism evidence="7 8">
    <name type="scientific">Solea senegalensis</name>
    <name type="common">Senegalese sole</name>
    <dbReference type="NCBI Taxonomy" id="28829"/>
    <lineage>
        <taxon>Eukaryota</taxon>
        <taxon>Metazoa</taxon>
        <taxon>Chordata</taxon>
        <taxon>Craniata</taxon>
        <taxon>Vertebrata</taxon>
        <taxon>Euteleostomi</taxon>
        <taxon>Actinopterygii</taxon>
        <taxon>Neopterygii</taxon>
        <taxon>Teleostei</taxon>
        <taxon>Neoteleostei</taxon>
        <taxon>Acanthomorphata</taxon>
        <taxon>Carangaria</taxon>
        <taxon>Pleuronectiformes</taxon>
        <taxon>Pleuronectoidei</taxon>
        <taxon>Soleidae</taxon>
        <taxon>Solea</taxon>
    </lineage>
</organism>
<evidence type="ECO:0000256" key="4">
    <source>
        <dbReference type="ARBA" id="ARBA00023136"/>
    </source>
</evidence>
<keyword evidence="2 5" id="KW-0812">Transmembrane</keyword>
<sequence>MFENRSGEQGKKLKDIAARMTDDIDAGREHLIKGICIYLNENPDVLVQEYMKQICALQMMMMIKLKEAAWGHMVTPEAACFFQSIIGVASPGFWSRTGSRRQILKSVLLYLWDVYSARTPAGRDVLTLLSLCFTLAIITGGLLHHWLFRTLRYDHEASVQTACIYSVAVFLLSFLCHPLRCVLTMILPTVCTKQGRKLLISASVMILVLNVIPNITVNVGAVAHILKCTAEGFTKTLLNSSEPLNRAKQDLVAETIKVKREDLSFVTNLRKLDHFTHIDVSEVKGRFKKMIGQMEVNFSYARNLIRDCKLLSNRILAAIFVALLIFESSCYLKSYLTSLQFDNGHFSKELLKETTPVGGKRRTKNKINAPCRRITTQECTSCFISLVVVTLYYTAITLIVALDHIVYHIVQVVLPLLLDFPPTSASISVSYKVQWFAPALCLIPQYCVTQELTNFHRDYKWTFSPEPSLCDVTTSAPNLGVTLLLGCLWLMSYSLVFLEVYARRLRRKISASFFREQQGRRMAYLMKKVQAKQNVKEQEETVSVEVDSG</sequence>
<feature type="transmembrane region" description="Helical" evidence="5">
    <location>
        <begin position="198"/>
        <end position="217"/>
    </location>
</feature>
<feature type="transmembrane region" description="Helical" evidence="5">
    <location>
        <begin position="382"/>
        <end position="410"/>
    </location>
</feature>
<reference evidence="7 8" key="1">
    <citation type="journal article" date="2021" name="Sci. Rep.">
        <title>Chromosome anchoring in Senegalese sole (Solea senegalensis) reveals sex-associated markers and genome rearrangements in flatfish.</title>
        <authorList>
            <person name="Guerrero-Cozar I."/>
            <person name="Gomez-Garrido J."/>
            <person name="Berbel C."/>
            <person name="Martinez-Blanch J.F."/>
            <person name="Alioto T."/>
            <person name="Claros M.G."/>
            <person name="Gagnaire P.A."/>
            <person name="Manchado M."/>
        </authorList>
    </citation>
    <scope>NUCLEOTIDE SEQUENCE [LARGE SCALE GENOMIC DNA]</scope>
    <source>
        <strain evidence="7">Sse05_10M</strain>
    </source>
</reference>
<comment type="caution">
    <text evidence="7">The sequence shown here is derived from an EMBL/GenBank/DDBJ whole genome shotgun (WGS) entry which is preliminary data.</text>
</comment>
<keyword evidence="8" id="KW-1185">Reference proteome</keyword>
<proteinExistence type="predicted"/>
<comment type="subcellular location">
    <subcellularLocation>
        <location evidence="1">Membrane</location>
        <topology evidence="1">Multi-pass membrane protein</topology>
    </subcellularLocation>
</comment>
<feature type="transmembrane region" description="Helical" evidence="5">
    <location>
        <begin position="125"/>
        <end position="147"/>
    </location>
</feature>
<evidence type="ECO:0000259" key="6">
    <source>
        <dbReference type="Pfam" id="PF07782"/>
    </source>
</evidence>
<dbReference type="PANTHER" id="PTHR21041">
    <property type="entry name" value="DENDRITIC CELL-SPECIFIC TRANSMEMBRANE PROTEIN"/>
    <property type="match status" value="1"/>
</dbReference>
<protein>
    <submittedName>
        <fullName evidence="7">Osteoclast stimulatory transmembrane protein</fullName>
    </submittedName>
</protein>
<gene>
    <name evidence="7" type="ORF">JOB18_013983</name>
</gene>